<comment type="caution">
    <text evidence="1">The sequence shown here is derived from an EMBL/GenBank/DDBJ whole genome shotgun (WGS) entry which is preliminary data.</text>
</comment>
<organism evidence="1 2">
    <name type="scientific">Anaeromyxobacter diazotrophicus</name>
    <dbReference type="NCBI Taxonomy" id="2590199"/>
    <lineage>
        <taxon>Bacteria</taxon>
        <taxon>Pseudomonadati</taxon>
        <taxon>Myxococcota</taxon>
        <taxon>Myxococcia</taxon>
        <taxon>Myxococcales</taxon>
        <taxon>Cystobacterineae</taxon>
        <taxon>Anaeromyxobacteraceae</taxon>
        <taxon>Anaeromyxobacter</taxon>
    </lineage>
</organism>
<dbReference type="InterPro" id="IPR036280">
    <property type="entry name" value="Multihaem_cyt_sf"/>
</dbReference>
<protein>
    <submittedName>
        <fullName evidence="1">Cytochrome c</fullName>
    </submittedName>
</protein>
<keyword evidence="2" id="KW-1185">Reference proteome</keyword>
<evidence type="ECO:0000313" key="2">
    <source>
        <dbReference type="Proteomes" id="UP000503640"/>
    </source>
</evidence>
<accession>A0A7I9VKF3</accession>
<dbReference type="Proteomes" id="UP000503640">
    <property type="component" value="Unassembled WGS sequence"/>
</dbReference>
<proteinExistence type="predicted"/>
<dbReference type="EMBL" id="BJTG01000003">
    <property type="protein sequence ID" value="GEJ56855.1"/>
    <property type="molecule type" value="Genomic_DNA"/>
</dbReference>
<reference evidence="2" key="1">
    <citation type="journal article" date="2020" name="Appl. Environ. Microbiol.">
        <title>Diazotrophic Anaeromyxobacter Isolates from Soils.</title>
        <authorList>
            <person name="Masuda Y."/>
            <person name="Yamanaka H."/>
            <person name="Xu Z.X."/>
            <person name="Shiratori Y."/>
            <person name="Aono T."/>
            <person name="Amachi S."/>
            <person name="Senoo K."/>
            <person name="Itoh H."/>
        </authorList>
    </citation>
    <scope>NUCLEOTIDE SEQUENCE [LARGE SCALE GENOMIC DNA]</scope>
    <source>
        <strain evidence="2">R267</strain>
    </source>
</reference>
<dbReference type="SUPFAM" id="SSF48695">
    <property type="entry name" value="Multiheme cytochromes"/>
    <property type="match status" value="1"/>
</dbReference>
<gene>
    <name evidence="1" type="ORF">AMYX_15960</name>
</gene>
<evidence type="ECO:0000313" key="1">
    <source>
        <dbReference type="EMBL" id="GEJ56855.1"/>
    </source>
</evidence>
<dbReference type="Gene3D" id="1.10.287.3080">
    <property type="match status" value="1"/>
</dbReference>
<sequence length="154" mass="16734">MEHARHVFRVALVLGAVLAAVLVTRGFLVPKSYGMYGPYRYDNVVEQMNLRAPVHRGPAACGECHDEQSKKRAAGSHKGVSCEICHGPLALHVKDDGSVEPPPVDRSYGLCARCHRKIEGRPASFPQVVLEQHVSGPVEGQVCLGCHDPHSPKL</sequence>
<dbReference type="RefSeq" id="WP_176064326.1">
    <property type="nucleotide sequence ID" value="NZ_BJTG01000003.1"/>
</dbReference>
<dbReference type="AlphaFoldDB" id="A0A7I9VKF3"/>
<name>A0A7I9VKF3_9BACT</name>